<keyword evidence="9" id="KW-1185">Reference proteome</keyword>
<proteinExistence type="inferred from homology"/>
<dbReference type="InterPro" id="IPR033250">
    <property type="entry name" value="CEP"/>
</dbReference>
<dbReference type="AlphaFoldDB" id="A0AAN9L7V8"/>
<sequence length="117" mass="12880">MEEYVSCIYNILRNRSFASLAIMVEFQAMYKHFAIFLSLVACHDSLLSAKKVDSSSIIAKEVVSSFGDLIPGHSPGVGHRKYGRERNERSNIKGDVIEAFRPTTPGYSAGAGHSINN</sequence>
<dbReference type="GO" id="GO:1902025">
    <property type="term" value="P:nitrate import"/>
    <property type="evidence" value="ECO:0007669"/>
    <property type="project" value="TreeGrafter"/>
</dbReference>
<accession>A0AAN9L7V8</accession>
<evidence type="ECO:0000256" key="4">
    <source>
        <dbReference type="ARBA" id="ARBA00022525"/>
    </source>
</evidence>
<dbReference type="GO" id="GO:1901371">
    <property type="term" value="P:regulation of leaf morphogenesis"/>
    <property type="evidence" value="ECO:0007669"/>
    <property type="project" value="TreeGrafter"/>
</dbReference>
<keyword evidence="6" id="KW-0732">Signal</keyword>
<dbReference type="GO" id="GO:0005179">
    <property type="term" value="F:hormone activity"/>
    <property type="evidence" value="ECO:0007669"/>
    <property type="project" value="UniProtKB-KW"/>
</dbReference>
<dbReference type="EMBL" id="JAYMYQ010000005">
    <property type="protein sequence ID" value="KAK7331092.1"/>
    <property type="molecule type" value="Genomic_DNA"/>
</dbReference>
<dbReference type="GO" id="GO:0006995">
    <property type="term" value="P:cellular response to nitrogen starvation"/>
    <property type="evidence" value="ECO:0007669"/>
    <property type="project" value="UniProtKB-ARBA"/>
</dbReference>
<evidence type="ECO:0000313" key="9">
    <source>
        <dbReference type="Proteomes" id="UP001367508"/>
    </source>
</evidence>
<dbReference type="GO" id="GO:2000280">
    <property type="term" value="P:regulation of root development"/>
    <property type="evidence" value="ECO:0007669"/>
    <property type="project" value="TreeGrafter"/>
</dbReference>
<dbReference type="PANTHER" id="PTHR33348:SF44">
    <property type="entry name" value="PRECURSOR OF CEP6"/>
    <property type="match status" value="1"/>
</dbReference>
<keyword evidence="3" id="KW-0052">Apoplast</keyword>
<evidence type="ECO:0000256" key="2">
    <source>
        <dbReference type="ARBA" id="ARBA00008963"/>
    </source>
</evidence>
<dbReference type="PANTHER" id="PTHR33348">
    <property type="entry name" value="PRECURSOR OF CEP5"/>
    <property type="match status" value="1"/>
</dbReference>
<comment type="similarity">
    <text evidence="2">Belongs to the C-terminally encoded plant signaling peptide (CEP) family.</text>
</comment>
<gene>
    <name evidence="8" type="ORF">VNO77_25305</name>
</gene>
<evidence type="ECO:0000256" key="1">
    <source>
        <dbReference type="ARBA" id="ARBA00004271"/>
    </source>
</evidence>
<dbReference type="GO" id="GO:0048364">
    <property type="term" value="P:root development"/>
    <property type="evidence" value="ECO:0007669"/>
    <property type="project" value="InterPro"/>
</dbReference>
<evidence type="ECO:0000313" key="8">
    <source>
        <dbReference type="EMBL" id="KAK7331092.1"/>
    </source>
</evidence>
<organism evidence="8 9">
    <name type="scientific">Canavalia gladiata</name>
    <name type="common">Sword bean</name>
    <name type="synonym">Dolichos gladiatus</name>
    <dbReference type="NCBI Taxonomy" id="3824"/>
    <lineage>
        <taxon>Eukaryota</taxon>
        <taxon>Viridiplantae</taxon>
        <taxon>Streptophyta</taxon>
        <taxon>Embryophyta</taxon>
        <taxon>Tracheophyta</taxon>
        <taxon>Spermatophyta</taxon>
        <taxon>Magnoliopsida</taxon>
        <taxon>eudicotyledons</taxon>
        <taxon>Gunneridae</taxon>
        <taxon>Pentapetalae</taxon>
        <taxon>rosids</taxon>
        <taxon>fabids</taxon>
        <taxon>Fabales</taxon>
        <taxon>Fabaceae</taxon>
        <taxon>Papilionoideae</taxon>
        <taxon>50 kb inversion clade</taxon>
        <taxon>NPAAA clade</taxon>
        <taxon>indigoferoid/millettioid clade</taxon>
        <taxon>Phaseoleae</taxon>
        <taxon>Canavalia</taxon>
    </lineage>
</organism>
<protein>
    <submittedName>
        <fullName evidence="8">Uncharacterized protein</fullName>
    </submittedName>
</protein>
<dbReference type="Proteomes" id="UP001367508">
    <property type="component" value="Unassembled WGS sequence"/>
</dbReference>
<keyword evidence="7" id="KW-0379">Hydroxylation</keyword>
<evidence type="ECO:0000256" key="7">
    <source>
        <dbReference type="ARBA" id="ARBA00023278"/>
    </source>
</evidence>
<comment type="subcellular location">
    <subcellularLocation>
        <location evidence="1">Secreted</location>
        <location evidence="1">Extracellular space</location>
        <location evidence="1">Apoplast</location>
    </subcellularLocation>
</comment>
<evidence type="ECO:0000256" key="5">
    <source>
        <dbReference type="ARBA" id="ARBA00022702"/>
    </source>
</evidence>
<keyword evidence="5" id="KW-0372">Hormone</keyword>
<comment type="caution">
    <text evidence="8">The sequence shown here is derived from an EMBL/GenBank/DDBJ whole genome shotgun (WGS) entry which is preliminary data.</text>
</comment>
<evidence type="ECO:0000256" key="6">
    <source>
        <dbReference type="ARBA" id="ARBA00022729"/>
    </source>
</evidence>
<keyword evidence="4" id="KW-0964">Secreted</keyword>
<evidence type="ECO:0000256" key="3">
    <source>
        <dbReference type="ARBA" id="ARBA00022523"/>
    </source>
</evidence>
<dbReference type="GO" id="GO:0048046">
    <property type="term" value="C:apoplast"/>
    <property type="evidence" value="ECO:0007669"/>
    <property type="project" value="UniProtKB-SubCell"/>
</dbReference>
<reference evidence="8 9" key="1">
    <citation type="submission" date="2024-01" db="EMBL/GenBank/DDBJ databases">
        <title>The genomes of 5 underutilized Papilionoideae crops provide insights into root nodulation and disease resistanc.</title>
        <authorList>
            <person name="Jiang F."/>
        </authorList>
    </citation>
    <scope>NUCLEOTIDE SEQUENCE [LARGE SCALE GENOMIC DNA]</scope>
    <source>
        <strain evidence="8">LVBAO_FW01</strain>
        <tissue evidence="8">Leaves</tissue>
    </source>
</reference>
<name>A0AAN9L7V8_CANGL</name>